<protein>
    <submittedName>
        <fullName evidence="1">Uncharacterized protein</fullName>
    </submittedName>
</protein>
<dbReference type="Proteomes" id="UP000070444">
    <property type="component" value="Unassembled WGS sequence"/>
</dbReference>
<name>A0A137NXX2_CONC2</name>
<gene>
    <name evidence="1" type="ORF">CONCODRAFT_111823</name>
</gene>
<organism evidence="1 2">
    <name type="scientific">Conidiobolus coronatus (strain ATCC 28846 / CBS 209.66 / NRRL 28638)</name>
    <name type="common">Delacroixia coronata</name>
    <dbReference type="NCBI Taxonomy" id="796925"/>
    <lineage>
        <taxon>Eukaryota</taxon>
        <taxon>Fungi</taxon>
        <taxon>Fungi incertae sedis</taxon>
        <taxon>Zoopagomycota</taxon>
        <taxon>Entomophthoromycotina</taxon>
        <taxon>Entomophthoromycetes</taxon>
        <taxon>Entomophthorales</taxon>
        <taxon>Ancylistaceae</taxon>
        <taxon>Conidiobolus</taxon>
    </lineage>
</organism>
<proteinExistence type="predicted"/>
<evidence type="ECO:0000313" key="2">
    <source>
        <dbReference type="Proteomes" id="UP000070444"/>
    </source>
</evidence>
<keyword evidence="2" id="KW-1185">Reference proteome</keyword>
<evidence type="ECO:0000313" key="1">
    <source>
        <dbReference type="EMBL" id="KXN67730.1"/>
    </source>
</evidence>
<dbReference type="EMBL" id="KQ964616">
    <property type="protein sequence ID" value="KXN67730.1"/>
    <property type="molecule type" value="Genomic_DNA"/>
</dbReference>
<dbReference type="AlphaFoldDB" id="A0A137NXX2"/>
<accession>A0A137NXX2</accession>
<sequence length="54" mass="6561">MCRVYRSSSAITIILLLRYCFTIIYRDLKKLYAELSILNKNWEKQIVFVEFLKL</sequence>
<reference evidence="1 2" key="1">
    <citation type="journal article" date="2015" name="Genome Biol. Evol.">
        <title>Phylogenomic analyses indicate that early fungi evolved digesting cell walls of algal ancestors of land plants.</title>
        <authorList>
            <person name="Chang Y."/>
            <person name="Wang S."/>
            <person name="Sekimoto S."/>
            <person name="Aerts A.L."/>
            <person name="Choi C."/>
            <person name="Clum A."/>
            <person name="LaButti K.M."/>
            <person name="Lindquist E.A."/>
            <person name="Yee Ngan C."/>
            <person name="Ohm R.A."/>
            <person name="Salamov A.A."/>
            <person name="Grigoriev I.V."/>
            <person name="Spatafora J.W."/>
            <person name="Berbee M.L."/>
        </authorList>
    </citation>
    <scope>NUCLEOTIDE SEQUENCE [LARGE SCALE GENOMIC DNA]</scope>
    <source>
        <strain evidence="1 2">NRRL 28638</strain>
    </source>
</reference>